<proteinExistence type="predicted"/>
<evidence type="ECO:0000259" key="2">
    <source>
        <dbReference type="Pfam" id="PF06916"/>
    </source>
</evidence>
<dbReference type="PANTHER" id="PTHR21377">
    <property type="entry name" value="PROTEIN FAM210B, MITOCHONDRIAL"/>
    <property type="match status" value="1"/>
</dbReference>
<keyword evidence="4" id="KW-1185">Reference proteome</keyword>
<keyword evidence="1" id="KW-0472">Membrane</keyword>
<gene>
    <name evidence="5" type="primary">LOC108050470</name>
    <name evidence="3" type="synonym">108050470</name>
</gene>
<evidence type="ECO:0000313" key="3">
    <source>
        <dbReference type="EnsemblMetazoa" id="XP_016987662.1"/>
    </source>
</evidence>
<dbReference type="InterPro" id="IPR009688">
    <property type="entry name" value="FAM210A/B-like_dom"/>
</dbReference>
<keyword evidence="1" id="KW-0812">Transmembrane</keyword>
<feature type="transmembrane region" description="Helical" evidence="1">
    <location>
        <begin position="106"/>
        <end position="129"/>
    </location>
</feature>
<accession>A0A6P4FC33</accession>
<dbReference type="Pfam" id="PF06916">
    <property type="entry name" value="FAM210A-B_dom"/>
    <property type="match status" value="1"/>
</dbReference>
<evidence type="ECO:0000256" key="1">
    <source>
        <dbReference type="SAM" id="Phobius"/>
    </source>
</evidence>
<dbReference type="Proteomes" id="UP001652680">
    <property type="component" value="Unassembled WGS sequence"/>
</dbReference>
<dbReference type="AlphaFoldDB" id="A0A6P4FC33"/>
<evidence type="ECO:0000313" key="4">
    <source>
        <dbReference type="Proteomes" id="UP001652680"/>
    </source>
</evidence>
<protein>
    <submittedName>
        <fullName evidence="5">Protein FAM210B</fullName>
    </submittedName>
</protein>
<reference evidence="4" key="1">
    <citation type="journal article" date="2021" name="Elife">
        <title>Highly contiguous assemblies of 101 drosophilid genomes.</title>
        <authorList>
            <person name="Kim B.Y."/>
            <person name="Wang J.R."/>
            <person name="Miller D.E."/>
            <person name="Barmina O."/>
            <person name="Delaney E."/>
            <person name="Thompson A."/>
            <person name="Comeault A.A."/>
            <person name="Peede D."/>
            <person name="D'Agostino E.R."/>
            <person name="Pelaez J."/>
            <person name="Aguilar J.M."/>
            <person name="Haji D."/>
            <person name="Matsunaga T."/>
            <person name="Armstrong E.E."/>
            <person name="Zych M."/>
            <person name="Ogawa Y."/>
            <person name="Stamenkovic-Radak M."/>
            <person name="Jelic M."/>
            <person name="Veselinovic M.S."/>
            <person name="Tanaskovic M."/>
            <person name="Eric P."/>
            <person name="Gao J.J."/>
            <person name="Katoh T.K."/>
            <person name="Toda M.J."/>
            <person name="Watabe H."/>
            <person name="Watada M."/>
            <person name="Davis J.S."/>
            <person name="Moyle L.C."/>
            <person name="Manoli G."/>
            <person name="Bertolini E."/>
            <person name="Kostal V."/>
            <person name="Hawley R.S."/>
            <person name="Takahashi A."/>
            <person name="Jones C.D."/>
            <person name="Price D.K."/>
            <person name="Whiteman N."/>
            <person name="Kopp A."/>
            <person name="Matute D.R."/>
            <person name="Petrov D.A."/>
        </authorList>
    </citation>
    <scope>NUCLEOTIDE SEQUENCE [LARGE SCALE GENOMIC DNA]</scope>
</reference>
<evidence type="ECO:0000313" key="5">
    <source>
        <dbReference type="RefSeq" id="XP_016987662.1"/>
    </source>
</evidence>
<dbReference type="PANTHER" id="PTHR21377:SF0">
    <property type="entry name" value="PROTEIN FAM210B, MITOCHONDRIAL"/>
    <property type="match status" value="1"/>
</dbReference>
<dbReference type="EnsemblMetazoa" id="XM_017132173.1">
    <property type="protein sequence ID" value="XP_016987662.1"/>
    <property type="gene ID" value="LOC108050470"/>
</dbReference>
<dbReference type="OrthoDB" id="426386at2759"/>
<feature type="domain" description="DUF1279" evidence="2">
    <location>
        <begin position="98"/>
        <end position="183"/>
    </location>
</feature>
<reference evidence="3" key="3">
    <citation type="submission" date="2025-05" db="UniProtKB">
        <authorList>
            <consortium name="EnsemblMetazoa"/>
        </authorList>
    </citation>
    <scope>IDENTIFICATION</scope>
</reference>
<feature type="transmembrane region" description="Helical" evidence="1">
    <location>
        <begin position="141"/>
        <end position="165"/>
    </location>
</feature>
<dbReference type="RefSeq" id="XP_016987662.1">
    <property type="nucleotide sequence ID" value="XM_017132173.1"/>
</dbReference>
<dbReference type="InterPro" id="IPR045866">
    <property type="entry name" value="FAM210A/B-like"/>
</dbReference>
<reference evidence="5" key="2">
    <citation type="submission" date="2025-04" db="UniProtKB">
        <authorList>
            <consortium name="RefSeq"/>
        </authorList>
    </citation>
    <scope>IDENTIFICATION</scope>
</reference>
<dbReference type="GO" id="GO:0005739">
    <property type="term" value="C:mitochondrion"/>
    <property type="evidence" value="ECO:0007669"/>
    <property type="project" value="TreeGrafter"/>
</dbReference>
<name>A0A6P4FC33_DRORH</name>
<organism evidence="5">
    <name type="scientific">Drosophila rhopaloa</name>
    <name type="common">Fruit fly</name>
    <dbReference type="NCBI Taxonomy" id="1041015"/>
    <lineage>
        <taxon>Eukaryota</taxon>
        <taxon>Metazoa</taxon>
        <taxon>Ecdysozoa</taxon>
        <taxon>Arthropoda</taxon>
        <taxon>Hexapoda</taxon>
        <taxon>Insecta</taxon>
        <taxon>Pterygota</taxon>
        <taxon>Neoptera</taxon>
        <taxon>Endopterygota</taxon>
        <taxon>Diptera</taxon>
        <taxon>Brachycera</taxon>
        <taxon>Muscomorpha</taxon>
        <taxon>Ephydroidea</taxon>
        <taxon>Drosophilidae</taxon>
        <taxon>Drosophila</taxon>
        <taxon>Sophophora</taxon>
    </lineage>
</organism>
<sequence length="201" mass="22175">MLRRSGKDAVFLGARLHFGFNHLEKLSAVQLFQVALPKRNYIAATTSHLPINWSKEYNFTTHNQDFKTYGGYSRRQSYSTESASTETATTVKVSKREQLKQAFKEYGATIVAFHVGISVISLGCFYALVSSGINLVPILEFLGIGSSVIVEKLATGSTFVVAFAVHKVFAPARISITLGTTPFIVRYLRSKGLLRAKTKST</sequence>
<dbReference type="GeneID" id="108050470"/>
<keyword evidence="1" id="KW-1133">Transmembrane helix</keyword>